<dbReference type="GO" id="GO:0006397">
    <property type="term" value="P:mRNA processing"/>
    <property type="evidence" value="ECO:0007669"/>
    <property type="project" value="UniProtKB-KW"/>
</dbReference>
<dbReference type="AlphaFoldDB" id="A0A9Q3FC37"/>
<keyword evidence="2" id="KW-0863">Zinc-finger</keyword>
<evidence type="ECO:0000313" key="5">
    <source>
        <dbReference type="Proteomes" id="UP000765509"/>
    </source>
</evidence>
<dbReference type="Pfam" id="PF22936">
    <property type="entry name" value="Pol_BBD"/>
    <property type="match status" value="1"/>
</dbReference>
<dbReference type="PROSITE" id="PS50158">
    <property type="entry name" value="ZF_CCHC"/>
    <property type="match status" value="1"/>
</dbReference>
<evidence type="ECO:0000313" key="4">
    <source>
        <dbReference type="EMBL" id="MBW0537601.1"/>
    </source>
</evidence>
<dbReference type="EMBL" id="AVOT02042213">
    <property type="protein sequence ID" value="MBW0537601.1"/>
    <property type="molecule type" value="Genomic_DNA"/>
</dbReference>
<dbReference type="InterPro" id="IPR036875">
    <property type="entry name" value="Znf_CCHC_sf"/>
</dbReference>
<feature type="domain" description="CCHC-type" evidence="3">
    <location>
        <begin position="110"/>
        <end position="124"/>
    </location>
</feature>
<dbReference type="GO" id="GO:0008270">
    <property type="term" value="F:zinc ion binding"/>
    <property type="evidence" value="ECO:0007669"/>
    <property type="project" value="UniProtKB-KW"/>
</dbReference>
<evidence type="ECO:0000259" key="3">
    <source>
        <dbReference type="PROSITE" id="PS50158"/>
    </source>
</evidence>
<keyword evidence="2" id="KW-0862">Zinc</keyword>
<dbReference type="Proteomes" id="UP000765509">
    <property type="component" value="Unassembled WGS sequence"/>
</dbReference>
<dbReference type="PANTHER" id="PTHR11439">
    <property type="entry name" value="GAG-POL-RELATED RETROTRANSPOSON"/>
    <property type="match status" value="1"/>
</dbReference>
<keyword evidence="1" id="KW-0507">mRNA processing</keyword>
<reference evidence="4" key="1">
    <citation type="submission" date="2021-03" db="EMBL/GenBank/DDBJ databases">
        <title>Draft genome sequence of rust myrtle Austropuccinia psidii MF-1, a brazilian biotype.</title>
        <authorList>
            <person name="Quecine M.C."/>
            <person name="Pachon D.M.R."/>
            <person name="Bonatelli M.L."/>
            <person name="Correr F.H."/>
            <person name="Franceschini L.M."/>
            <person name="Leite T.F."/>
            <person name="Margarido G.R.A."/>
            <person name="Almeida C.A."/>
            <person name="Ferrarezi J.A."/>
            <person name="Labate C.A."/>
        </authorList>
    </citation>
    <scope>NUCLEOTIDE SEQUENCE</scope>
    <source>
        <strain evidence="4">MF-1</strain>
    </source>
</reference>
<dbReference type="Gene3D" id="4.10.60.10">
    <property type="entry name" value="Zinc finger, CCHC-type"/>
    <property type="match status" value="1"/>
</dbReference>
<proteinExistence type="predicted"/>
<evidence type="ECO:0000256" key="1">
    <source>
        <dbReference type="ARBA" id="ARBA00022664"/>
    </source>
</evidence>
<name>A0A9Q3FC37_9BASI</name>
<dbReference type="SUPFAM" id="SSF57756">
    <property type="entry name" value="Retrovirus zinc finger-like domains"/>
    <property type="match status" value="1"/>
</dbReference>
<gene>
    <name evidence="4" type="ORF">O181_077316</name>
</gene>
<protein>
    <recommendedName>
        <fullName evidence="3">CCHC-type domain-containing protein</fullName>
    </recommendedName>
</protein>
<keyword evidence="2" id="KW-0479">Metal-binding</keyword>
<comment type="caution">
    <text evidence="4">The sequence shown here is derived from an EMBL/GenBank/DDBJ whole genome shotgun (WGS) entry which is preliminary data.</text>
</comment>
<dbReference type="InterPro" id="IPR001878">
    <property type="entry name" value="Znf_CCHC"/>
</dbReference>
<dbReference type="InterPro" id="IPR013103">
    <property type="entry name" value="RVT_2"/>
</dbReference>
<keyword evidence="5" id="KW-1185">Reference proteome</keyword>
<dbReference type="GO" id="GO:0003676">
    <property type="term" value="F:nucleic acid binding"/>
    <property type="evidence" value="ECO:0007669"/>
    <property type="project" value="InterPro"/>
</dbReference>
<accession>A0A9Q3FC37</accession>
<organism evidence="4 5">
    <name type="scientific">Austropuccinia psidii MF-1</name>
    <dbReference type="NCBI Taxonomy" id="1389203"/>
    <lineage>
        <taxon>Eukaryota</taxon>
        <taxon>Fungi</taxon>
        <taxon>Dikarya</taxon>
        <taxon>Basidiomycota</taxon>
        <taxon>Pucciniomycotina</taxon>
        <taxon>Pucciniomycetes</taxon>
        <taxon>Pucciniales</taxon>
        <taxon>Sphaerophragmiaceae</taxon>
        <taxon>Austropuccinia</taxon>
    </lineage>
</organism>
<dbReference type="PANTHER" id="PTHR11439:SF483">
    <property type="entry name" value="PEPTIDE SYNTHASE GLIP-LIKE, PUTATIVE (AFU_ORTHOLOGUE AFUA_3G12920)-RELATED"/>
    <property type="match status" value="1"/>
</dbReference>
<evidence type="ECO:0000256" key="2">
    <source>
        <dbReference type="PROSITE-ProRule" id="PRU00047"/>
    </source>
</evidence>
<dbReference type="Pfam" id="PF07727">
    <property type="entry name" value="RVT_2"/>
    <property type="match status" value="2"/>
</dbReference>
<sequence>MLTTLAIYFAVPSMHQLITPAINTLMATNPDIKVRPDALLNMIRKISAASPSFNHSTEIARVNAALKFGKKDQDHNFNEQLTNRNIPRSNKVHASSQQPAYRTFNPNLPCHYCGETGHWLPKCPIKAKVQQRPVNIAGMGVLLLLEDHEAFLDSGATHLVVGDISLFTSLQTTDMILSIASSESFEVNGIGTVFLKTLQGSFQLNNVLYCCNIPGVILSLCHLLKEGSSILFLNDSFIISSKYFNIPTFKKNNQWFIHLNYSINKPITNTALSSAISFNNSTNMSQNYDSVLWNSRIGPLLIRHLKHMKKSNAIIGIPNISLHDIKLCHDFSISKSQHRSVKTASRQLVNQPGDLIVADLMEAIISENKVEWIHAINEEIESLATEKAFTTFNLCDALKEVPNKSILRTKWVFTKKPEQFKARSVVHVFRQIHGINYNEMFAPIPMFNSLRLLFSTACFNRWRAARCWWLHLKKFLFQIGFTNKKEDLSTYTFNLGDDQAILWVHVDDGALTASSNALMNKLVEQLNSYLKIKWNDDINGLVGISIDHTEEGYKFWQPDLIDKLTNLVPSNIVAKTPLPANCHLESYCSEDRMDKSFLRRIGILLYIAQVSHPDIAYVVNYLACFSLKTDQLHWHALEHLIAYLRGTRNMGILIANSNSSSEMRCFVDASWGGKGN</sequence>
<dbReference type="InterPro" id="IPR054722">
    <property type="entry name" value="PolX-like_BBD"/>
</dbReference>